<evidence type="ECO:0000313" key="5">
    <source>
        <dbReference type="Proteomes" id="UP001497512"/>
    </source>
</evidence>
<feature type="compositionally biased region" description="Polar residues" evidence="1">
    <location>
        <begin position="72"/>
        <end position="84"/>
    </location>
</feature>
<feature type="compositionally biased region" description="Low complexity" evidence="1">
    <location>
        <begin position="237"/>
        <end position="253"/>
    </location>
</feature>
<feature type="region of interest" description="Disordered" evidence="1">
    <location>
        <begin position="1"/>
        <end position="112"/>
    </location>
</feature>
<dbReference type="InterPro" id="IPR034082">
    <property type="entry name" value="R3H_G-patch"/>
</dbReference>
<evidence type="ECO:0008006" key="6">
    <source>
        <dbReference type="Google" id="ProtNLM"/>
    </source>
</evidence>
<sequence>MVRGRGRGRGGGRGRQGGRDQTSGGSGQARQGNGGARQNGFVGGGALGNWEATPNLASVNSRKGRTQGGVNGSASGRQQTSNGRPVSKRKHPIARPAQNTFTSVGYSYGDRDDARSEGNATFLGPAADNLDVEGFLKFKKDEDVAAVETMNVEPQGHHSAVQLEQKTAGGKTSSVSHKSKKKMHNSRTPNSKISSGFLRIGGVRVWTDQGSTCENEHLDEEEDTSGLSRNAYRGSEDSSSVSEESNSDPISSDVSDEMAEDYLSNVGVGLGSLDASWLLRDKLFEHVPIEDMVLQGLEDERDTTHASSASELSGFSGQSSSPGLYSCLVLSSNLISSRLGLYGHLARFWFQSQWQTWSMSSITGEKKRQRKEQIAAKRQIRAQCRGFDLAAVNAALEEVVTKSVDIFAFEPMEDRDRAQIHKLASIYRLKSSSQGSGKRRFVVVTHTRHTSLPTGIDKERLLFMLGQGAEVGMPDSSRAMTSKGHKMVKKSNGHGQRSTEKRGQGTTAYASKPMSFVSSGIIRSEEESPSLVVTSGFPLGSHALGVTEKGERSSKEAAGLTEIKDIAVVASAIGTFEAHTRGFGSRMMSKMGFQEGQGLGKDGQGIASPVEAVKRPKSLGLGAYAATT</sequence>
<gene>
    <name evidence="4" type="ORF">CSSPTR1EN2_LOCUS12117</name>
</gene>
<dbReference type="SUPFAM" id="SSF82708">
    <property type="entry name" value="R3H domain"/>
    <property type="match status" value="1"/>
</dbReference>
<feature type="region of interest" description="Disordered" evidence="1">
    <location>
        <begin position="155"/>
        <end position="195"/>
    </location>
</feature>
<dbReference type="Pfam" id="PF01585">
    <property type="entry name" value="G-patch"/>
    <property type="match status" value="1"/>
</dbReference>
<dbReference type="CDD" id="cd02646">
    <property type="entry name" value="R3H_G-patch"/>
    <property type="match status" value="1"/>
</dbReference>
<dbReference type="Pfam" id="PF01424">
    <property type="entry name" value="R3H"/>
    <property type="match status" value="1"/>
</dbReference>
<dbReference type="PANTHER" id="PTHR47423">
    <property type="entry name" value="G-PATCH DOMAIN CONTAINING PROTEIN"/>
    <property type="match status" value="1"/>
</dbReference>
<dbReference type="PROSITE" id="PS50174">
    <property type="entry name" value="G_PATCH"/>
    <property type="match status" value="1"/>
</dbReference>
<feature type="domain" description="G-patch" evidence="2">
    <location>
        <begin position="580"/>
        <end position="626"/>
    </location>
</feature>
<dbReference type="PANTHER" id="PTHR47423:SF2">
    <property type="entry name" value="PROTEIN SQS1"/>
    <property type="match status" value="1"/>
</dbReference>
<feature type="compositionally biased region" description="Basic residues" evidence="1">
    <location>
        <begin position="1"/>
        <end position="12"/>
    </location>
</feature>
<feature type="compositionally biased region" description="Gly residues" evidence="1">
    <location>
        <begin position="24"/>
        <end position="47"/>
    </location>
</feature>
<evidence type="ECO:0000259" key="3">
    <source>
        <dbReference type="PROSITE" id="PS51061"/>
    </source>
</evidence>
<evidence type="ECO:0000259" key="2">
    <source>
        <dbReference type="PROSITE" id="PS50174"/>
    </source>
</evidence>
<dbReference type="InterPro" id="IPR001374">
    <property type="entry name" value="R3H_dom"/>
</dbReference>
<dbReference type="Gene3D" id="3.30.1370.50">
    <property type="entry name" value="R3H-like domain"/>
    <property type="match status" value="1"/>
</dbReference>
<proteinExistence type="predicted"/>
<dbReference type="PROSITE" id="PS51061">
    <property type="entry name" value="R3H"/>
    <property type="match status" value="1"/>
</dbReference>
<dbReference type="EMBL" id="OZ019894">
    <property type="protein sequence ID" value="CAK9214209.1"/>
    <property type="molecule type" value="Genomic_DNA"/>
</dbReference>
<feature type="region of interest" description="Disordered" evidence="1">
    <location>
        <begin position="487"/>
        <end position="508"/>
    </location>
</feature>
<dbReference type="InterPro" id="IPR000467">
    <property type="entry name" value="G_patch_dom"/>
</dbReference>
<evidence type="ECO:0000313" key="4">
    <source>
        <dbReference type="EMBL" id="CAK9214209.1"/>
    </source>
</evidence>
<feature type="domain" description="R3H" evidence="3">
    <location>
        <begin position="383"/>
        <end position="448"/>
    </location>
</feature>
<keyword evidence="5" id="KW-1185">Reference proteome</keyword>
<dbReference type="SMART" id="SM00443">
    <property type="entry name" value="G_patch"/>
    <property type="match status" value="1"/>
</dbReference>
<evidence type="ECO:0000256" key="1">
    <source>
        <dbReference type="SAM" id="MobiDB-lite"/>
    </source>
</evidence>
<dbReference type="SMART" id="SM00393">
    <property type="entry name" value="R3H"/>
    <property type="match status" value="1"/>
</dbReference>
<organism evidence="4 5">
    <name type="scientific">Sphagnum troendelagicum</name>
    <dbReference type="NCBI Taxonomy" id="128251"/>
    <lineage>
        <taxon>Eukaryota</taxon>
        <taxon>Viridiplantae</taxon>
        <taxon>Streptophyta</taxon>
        <taxon>Embryophyta</taxon>
        <taxon>Bryophyta</taxon>
        <taxon>Sphagnophytina</taxon>
        <taxon>Sphagnopsida</taxon>
        <taxon>Sphagnales</taxon>
        <taxon>Sphagnaceae</taxon>
        <taxon>Sphagnum</taxon>
    </lineage>
</organism>
<dbReference type="Proteomes" id="UP001497512">
    <property type="component" value="Chromosome 2"/>
</dbReference>
<accession>A0ABP0U7Y6</accession>
<name>A0ABP0U7Y6_9BRYO</name>
<reference evidence="4" key="1">
    <citation type="submission" date="2024-02" db="EMBL/GenBank/DDBJ databases">
        <authorList>
            <consortium name="ELIXIR-Norway"/>
            <consortium name="Elixir Norway"/>
        </authorList>
    </citation>
    <scope>NUCLEOTIDE SEQUENCE</scope>
</reference>
<protein>
    <recommendedName>
        <fullName evidence="6">Protein SQS1</fullName>
    </recommendedName>
</protein>
<dbReference type="InterPro" id="IPR036867">
    <property type="entry name" value="R3H_dom_sf"/>
</dbReference>
<feature type="region of interest" description="Disordered" evidence="1">
    <location>
        <begin position="213"/>
        <end position="254"/>
    </location>
</feature>